<dbReference type="RefSeq" id="WP_121219043.1">
    <property type="nucleotide sequence ID" value="NZ_JBIUBA010000015.1"/>
</dbReference>
<keyword evidence="3" id="KW-0378">Hydrolase</keyword>
<evidence type="ECO:0000313" key="4">
    <source>
        <dbReference type="Proteomes" id="UP000272729"/>
    </source>
</evidence>
<organism evidence="3 4">
    <name type="scientific">Saccharothrix variisporea</name>
    <dbReference type="NCBI Taxonomy" id="543527"/>
    <lineage>
        <taxon>Bacteria</taxon>
        <taxon>Bacillati</taxon>
        <taxon>Actinomycetota</taxon>
        <taxon>Actinomycetes</taxon>
        <taxon>Pseudonocardiales</taxon>
        <taxon>Pseudonocardiaceae</taxon>
        <taxon>Saccharothrix</taxon>
    </lineage>
</organism>
<keyword evidence="3" id="KW-0645">Protease</keyword>
<dbReference type="EMBL" id="RBXR01000001">
    <property type="protein sequence ID" value="RKT68207.1"/>
    <property type="molecule type" value="Genomic_DNA"/>
</dbReference>
<dbReference type="InterPro" id="IPR006286">
    <property type="entry name" value="C56_PfpI-like"/>
</dbReference>
<dbReference type="AlphaFoldDB" id="A0A495X2U5"/>
<dbReference type="Pfam" id="PF01965">
    <property type="entry name" value="DJ-1_PfpI"/>
    <property type="match status" value="1"/>
</dbReference>
<dbReference type="Gene3D" id="3.40.50.880">
    <property type="match status" value="1"/>
</dbReference>
<comment type="similarity">
    <text evidence="1">Belongs to the peptidase C56 family.</text>
</comment>
<comment type="caution">
    <text evidence="3">The sequence shown here is derived from an EMBL/GenBank/DDBJ whole genome shotgun (WGS) entry which is preliminary data.</text>
</comment>
<dbReference type="SUPFAM" id="SSF52317">
    <property type="entry name" value="Class I glutamine amidotransferase-like"/>
    <property type="match status" value="1"/>
</dbReference>
<name>A0A495X2U5_9PSEU</name>
<dbReference type="GO" id="GO:0006508">
    <property type="term" value="P:proteolysis"/>
    <property type="evidence" value="ECO:0007669"/>
    <property type="project" value="UniProtKB-KW"/>
</dbReference>
<reference evidence="3 4" key="1">
    <citation type="submission" date="2018-10" db="EMBL/GenBank/DDBJ databases">
        <title>Sequencing the genomes of 1000 actinobacteria strains.</title>
        <authorList>
            <person name="Klenk H.-P."/>
        </authorList>
    </citation>
    <scope>NUCLEOTIDE SEQUENCE [LARGE SCALE GENOMIC DNA]</scope>
    <source>
        <strain evidence="3 4">DSM 43911</strain>
    </source>
</reference>
<dbReference type="GO" id="GO:0008233">
    <property type="term" value="F:peptidase activity"/>
    <property type="evidence" value="ECO:0007669"/>
    <property type="project" value="UniProtKB-KW"/>
</dbReference>
<dbReference type="InterPro" id="IPR002818">
    <property type="entry name" value="DJ-1/PfpI"/>
</dbReference>
<keyword evidence="4" id="KW-1185">Reference proteome</keyword>
<dbReference type="InterPro" id="IPR029062">
    <property type="entry name" value="Class_I_gatase-like"/>
</dbReference>
<gene>
    <name evidence="3" type="ORF">DFJ66_1388</name>
</gene>
<evidence type="ECO:0000259" key="2">
    <source>
        <dbReference type="Pfam" id="PF01965"/>
    </source>
</evidence>
<accession>A0A495X2U5</accession>
<dbReference type="Proteomes" id="UP000272729">
    <property type="component" value="Unassembled WGS sequence"/>
</dbReference>
<evidence type="ECO:0000313" key="3">
    <source>
        <dbReference type="EMBL" id="RKT68207.1"/>
    </source>
</evidence>
<sequence length="219" mass="24352">MPTLPRRENGRLSGRTVAILMETDYVEPEIHYYERRFAEEGATIEYLTRLWGQESITFTGHEYQVPLTVSGDLEAVDDARLRRYDAVIVPSGMVSDRLRYSENVNTLAPAVQLLQRAFAEPGVLKGIICHGMWLVSPIAEVVAGRRVTCHNNLIGDVRNMGAIYTDQDVVVDGDLVTGRSADAAHLFARTLIDLIAARTPVGSMRSRQRMLRGIGVTPQ</sequence>
<dbReference type="OrthoDB" id="9792284at2"/>
<evidence type="ECO:0000256" key="1">
    <source>
        <dbReference type="ARBA" id="ARBA00008542"/>
    </source>
</evidence>
<proteinExistence type="inferred from homology"/>
<dbReference type="PANTHER" id="PTHR42733">
    <property type="entry name" value="DJ-1 PROTEIN"/>
    <property type="match status" value="1"/>
</dbReference>
<protein>
    <submittedName>
        <fullName evidence="3">Protease I</fullName>
    </submittedName>
</protein>
<feature type="domain" description="DJ-1/PfpI" evidence="2">
    <location>
        <begin position="16"/>
        <end position="193"/>
    </location>
</feature>